<sequence length="436" mass="49735">MSTFRYISPTKQYHPGTKLELWPYKPAEPHGRSQYTRNPLPRNLHPGWMRNFDPTALNNRAEEAAVIEIDEMIHGGDSHLAQILACNLVDAPKHQRSPEELTQLTNDGKPVKVQIIAEIFDPEFYPGGTGAPYDNYEQADGNLSCADAALRHLFTKGLTGHPHFAPQYYGCWVARIQARQRSTGHVTERFVGVVLREHIIGHSIEALCHRDEYGQLLPFEGRVFFHDSDDAEEGQVCLELEKEVCQDILKQALHGAVCHLHVGVKHEMFEPKNIYLTMRDGNIDPEKPRAVLLGHMLAQVWSKTTEAQGPLELKQLLEHLAYPPHPRLRFGFRAVGDFVGWFPSPPDGWYGNEPANFDSKKEYEDWIVSEEVFGPLVEAAEVEKGLEDGAEWPYPYGKYSLFRSLDAVKEDLLRQRQEKRRLTEQQQSPEDTQKGR</sequence>
<dbReference type="Proteomes" id="UP000711996">
    <property type="component" value="Unassembled WGS sequence"/>
</dbReference>
<proteinExistence type="predicted"/>
<accession>A0A9P5KA54</accession>
<evidence type="ECO:0000313" key="3">
    <source>
        <dbReference type="Proteomes" id="UP000711996"/>
    </source>
</evidence>
<comment type="caution">
    <text evidence="2">The sequence shown here is derived from an EMBL/GenBank/DDBJ whole genome shotgun (WGS) entry which is preliminary data.</text>
</comment>
<gene>
    <name evidence="2" type="ORF">CGCSCA2_v002050</name>
</gene>
<evidence type="ECO:0000313" key="2">
    <source>
        <dbReference type="EMBL" id="KAF4864391.1"/>
    </source>
</evidence>
<evidence type="ECO:0000256" key="1">
    <source>
        <dbReference type="SAM" id="MobiDB-lite"/>
    </source>
</evidence>
<reference evidence="2" key="1">
    <citation type="submission" date="2019-06" db="EMBL/GenBank/DDBJ databases">
        <authorList>
            <person name="Gan P."/>
            <person name="Shirasu K."/>
        </authorList>
    </citation>
    <scope>NUCLEOTIDE SEQUENCE [LARGE SCALE GENOMIC DNA]</scope>
    <source>
        <strain evidence="2">CAD2</strain>
    </source>
</reference>
<dbReference type="EMBL" id="QPMT01000004">
    <property type="protein sequence ID" value="KAF4864391.1"/>
    <property type="molecule type" value="Genomic_DNA"/>
</dbReference>
<protein>
    <submittedName>
        <fullName evidence="2">Uncharacterized protein</fullName>
    </submittedName>
</protein>
<dbReference type="AlphaFoldDB" id="A0A9P5KA54"/>
<dbReference type="OrthoDB" id="4267316at2759"/>
<keyword evidence="3" id="KW-1185">Reference proteome</keyword>
<name>A0A9P5KA54_COLSI</name>
<feature type="region of interest" description="Disordered" evidence="1">
    <location>
        <begin position="416"/>
        <end position="436"/>
    </location>
</feature>
<organism evidence="2 3">
    <name type="scientific">Colletotrichum siamense</name>
    <name type="common">Anthracnose fungus</name>
    <dbReference type="NCBI Taxonomy" id="690259"/>
    <lineage>
        <taxon>Eukaryota</taxon>
        <taxon>Fungi</taxon>
        <taxon>Dikarya</taxon>
        <taxon>Ascomycota</taxon>
        <taxon>Pezizomycotina</taxon>
        <taxon>Sordariomycetes</taxon>
        <taxon>Hypocreomycetidae</taxon>
        <taxon>Glomerellales</taxon>
        <taxon>Glomerellaceae</taxon>
        <taxon>Colletotrichum</taxon>
        <taxon>Colletotrichum gloeosporioides species complex</taxon>
    </lineage>
</organism>